<protein>
    <recommendedName>
        <fullName evidence="3">F-box domain-containing protein</fullName>
    </recommendedName>
</protein>
<accession>A0AAN6RZ20</accession>
<gene>
    <name evidence="1" type="ORF">QBC46DRAFT_368439</name>
</gene>
<reference evidence="2" key="1">
    <citation type="journal article" date="2023" name="Mol. Phylogenet. Evol.">
        <title>Genome-scale phylogeny and comparative genomics of the fungal order Sordariales.</title>
        <authorList>
            <person name="Hensen N."/>
            <person name="Bonometti L."/>
            <person name="Westerberg I."/>
            <person name="Brannstrom I.O."/>
            <person name="Guillou S."/>
            <person name="Cros-Aarteil S."/>
            <person name="Calhoun S."/>
            <person name="Haridas S."/>
            <person name="Kuo A."/>
            <person name="Mondo S."/>
            <person name="Pangilinan J."/>
            <person name="Riley R."/>
            <person name="LaButti K."/>
            <person name="Andreopoulos B."/>
            <person name="Lipzen A."/>
            <person name="Chen C."/>
            <person name="Yan M."/>
            <person name="Daum C."/>
            <person name="Ng V."/>
            <person name="Clum A."/>
            <person name="Steindorff A."/>
            <person name="Ohm R.A."/>
            <person name="Martin F."/>
            <person name="Silar P."/>
            <person name="Natvig D.O."/>
            <person name="Lalanne C."/>
            <person name="Gautier V."/>
            <person name="Ament-Velasquez S.L."/>
            <person name="Kruys A."/>
            <person name="Hutchinson M.I."/>
            <person name="Powell A.J."/>
            <person name="Barry K."/>
            <person name="Miller A.N."/>
            <person name="Grigoriev I.V."/>
            <person name="Debuchy R."/>
            <person name="Gladieux P."/>
            <person name="Hiltunen Thoren M."/>
            <person name="Johannesson H."/>
        </authorList>
    </citation>
    <scope>NUCLEOTIDE SEQUENCE [LARGE SCALE GENOMIC DNA]</scope>
    <source>
        <strain evidence="2">CBS 340.73</strain>
    </source>
</reference>
<keyword evidence="2" id="KW-1185">Reference proteome</keyword>
<dbReference type="AlphaFoldDB" id="A0AAN6RZ20"/>
<sequence length="466" mass="53241">MSTSRLKQLPAELLRRICEYIAHLHRPTVLSFALASKRCRSVAKRLLFHTISFAVDNPPQLARDMLDCTATLQRNLAFADVYTFIIHDSREHKAKDEDYNDTFTSKSRFSSLPLSPSELIYGRLEPRSLLTAELQSLAYLVRRLQALADVFIWIQYKDTDGYNGEGMLSYHADAIDSIVRGLALNLKEVHLFYKGFTVDNQASCTPTRLECLKLRMDFVFRLPDRLILKKAVVHNWVMNIKLSSLRTLIISRTVNYKALNSFMLVQAYYDDVKRFLRSLFQLTSLEIIAWDLLEVTACTLGRFAHLRRLALTLDASPPPWFPAAPPAVEGYDTDIDPSFDEFDRSYLSGTLYPYRHGHIRDILINTAVNETLARVIFRIICAVQTHNYTHGVMTTIAPLERMKVQVAGGKSFPHRGTMVPVGNDLSPYLAALGHVRDDARDVPEKPSGLADWRDDWWSWPLITEMT</sequence>
<name>A0AAN6RZ20_9PEZI</name>
<dbReference type="EMBL" id="MU854032">
    <property type="protein sequence ID" value="KAK3934068.1"/>
    <property type="molecule type" value="Genomic_DNA"/>
</dbReference>
<evidence type="ECO:0000313" key="1">
    <source>
        <dbReference type="EMBL" id="KAK3934068.1"/>
    </source>
</evidence>
<organism evidence="1 2">
    <name type="scientific">Diplogelasinospora grovesii</name>
    <dbReference type="NCBI Taxonomy" id="303347"/>
    <lineage>
        <taxon>Eukaryota</taxon>
        <taxon>Fungi</taxon>
        <taxon>Dikarya</taxon>
        <taxon>Ascomycota</taxon>
        <taxon>Pezizomycotina</taxon>
        <taxon>Sordariomycetes</taxon>
        <taxon>Sordariomycetidae</taxon>
        <taxon>Sordariales</taxon>
        <taxon>Diplogelasinosporaceae</taxon>
        <taxon>Diplogelasinospora</taxon>
    </lineage>
</organism>
<dbReference type="Proteomes" id="UP001303473">
    <property type="component" value="Unassembled WGS sequence"/>
</dbReference>
<evidence type="ECO:0000313" key="2">
    <source>
        <dbReference type="Proteomes" id="UP001303473"/>
    </source>
</evidence>
<evidence type="ECO:0008006" key="3">
    <source>
        <dbReference type="Google" id="ProtNLM"/>
    </source>
</evidence>
<comment type="caution">
    <text evidence="1">The sequence shown here is derived from an EMBL/GenBank/DDBJ whole genome shotgun (WGS) entry which is preliminary data.</text>
</comment>
<proteinExistence type="predicted"/>